<dbReference type="GO" id="GO:0051123">
    <property type="term" value="P:RNA polymerase II preinitiation complex assembly"/>
    <property type="evidence" value="ECO:0007669"/>
    <property type="project" value="TreeGrafter"/>
</dbReference>
<evidence type="ECO:0000256" key="6">
    <source>
        <dbReference type="SAM" id="MobiDB-lite"/>
    </source>
</evidence>
<feature type="compositionally biased region" description="Low complexity" evidence="6">
    <location>
        <begin position="314"/>
        <end position="325"/>
    </location>
</feature>
<organism evidence="8 9">
    <name type="scientific">Tetracentron sinense</name>
    <name type="common">Spur-leaf</name>
    <dbReference type="NCBI Taxonomy" id="13715"/>
    <lineage>
        <taxon>Eukaryota</taxon>
        <taxon>Viridiplantae</taxon>
        <taxon>Streptophyta</taxon>
        <taxon>Embryophyta</taxon>
        <taxon>Tracheophyta</taxon>
        <taxon>Spermatophyta</taxon>
        <taxon>Magnoliopsida</taxon>
        <taxon>Trochodendrales</taxon>
        <taxon>Trochodendraceae</taxon>
        <taxon>Tetracentron</taxon>
    </lineage>
</organism>
<feature type="region of interest" description="Disordered" evidence="6">
    <location>
        <begin position="298"/>
        <end position="342"/>
    </location>
</feature>
<dbReference type="PANTHER" id="PTHR12228">
    <property type="entry name" value="TRANSCRIPTION INITIATION FACTOR TFIID 55 KD SUBUNIT-RELATED"/>
    <property type="match status" value="1"/>
</dbReference>
<comment type="caution">
    <text evidence="8">The sequence shown here is derived from an EMBL/GenBank/DDBJ whole genome shotgun (WGS) entry which is preliminary data.</text>
</comment>
<proteinExistence type="inferred from homology"/>
<name>A0A834Z2W7_TETSI</name>
<comment type="similarity">
    <text evidence="2">Belongs to the TAF7 family.</text>
</comment>
<keyword evidence="4" id="KW-0804">Transcription</keyword>
<evidence type="ECO:0000256" key="3">
    <source>
        <dbReference type="ARBA" id="ARBA00023015"/>
    </source>
</evidence>
<feature type="domain" description="TAFII55 protein conserved region" evidence="7">
    <location>
        <begin position="90"/>
        <end position="234"/>
    </location>
</feature>
<keyword evidence="3" id="KW-0805">Transcription regulation</keyword>
<evidence type="ECO:0000256" key="5">
    <source>
        <dbReference type="ARBA" id="ARBA00023242"/>
    </source>
</evidence>
<protein>
    <recommendedName>
        <fullName evidence="7">TAFII55 protein conserved region domain-containing protein</fullName>
    </recommendedName>
</protein>
<dbReference type="Proteomes" id="UP000655225">
    <property type="component" value="Unassembled WGS sequence"/>
</dbReference>
<dbReference type="Pfam" id="PF04658">
    <property type="entry name" value="TAFII55_N"/>
    <property type="match status" value="1"/>
</dbReference>
<dbReference type="PANTHER" id="PTHR12228:SF0">
    <property type="entry name" value="TATA-BOX BINDING PROTEIN ASSOCIATED FACTOR 7"/>
    <property type="match status" value="1"/>
</dbReference>
<dbReference type="CDD" id="cd08047">
    <property type="entry name" value="TAF7"/>
    <property type="match status" value="1"/>
</dbReference>
<accession>A0A834Z2W7</accession>
<dbReference type="SMART" id="SM01370">
    <property type="entry name" value="TAFII55_N"/>
    <property type="match status" value="1"/>
</dbReference>
<dbReference type="InterPro" id="IPR006751">
    <property type="entry name" value="TAFII55_prot_cons_reg"/>
</dbReference>
<keyword evidence="9" id="KW-1185">Reference proteome</keyword>
<dbReference type="GO" id="GO:0005669">
    <property type="term" value="C:transcription factor TFIID complex"/>
    <property type="evidence" value="ECO:0007669"/>
    <property type="project" value="InterPro"/>
</dbReference>
<dbReference type="GO" id="GO:0016251">
    <property type="term" value="F:RNA polymerase II general transcription initiation factor activity"/>
    <property type="evidence" value="ECO:0007669"/>
    <property type="project" value="TreeGrafter"/>
</dbReference>
<sequence>MKVIVGKRLESPKACSREKSLNLDQETLSVHCCGRGALFSTASYLITLKTLIQPVVAVPPNVRFDLHRLASLRVRDFLSLVGLDIDSLGMEEQFVLRVPPSVAERIDRLLSENASSSDDKSLDLSFTDDGRSGMFVIGNDHFPASLVDLPCIVESYKTYDDNVLIKTADIGQMIMVREEGDTAPDVVEYRHGLTPPMRDARRRRFRREPDLNPELVQRVEKDLVNIMAGGTAENVDILSLFSLIPVLNQWIRSIRHTIKPSILASMAENIYLPFVCTYHQNFCDQSLTYGSHVEVVEHEEDADENARKKPAPAPAAKPDVPEAVPNTEEPDRSDSDDSDDSV</sequence>
<evidence type="ECO:0000313" key="8">
    <source>
        <dbReference type="EMBL" id="KAF8398575.1"/>
    </source>
</evidence>
<gene>
    <name evidence="8" type="ORF">HHK36_017506</name>
</gene>
<evidence type="ECO:0000313" key="9">
    <source>
        <dbReference type="Proteomes" id="UP000655225"/>
    </source>
</evidence>
<evidence type="ECO:0000256" key="1">
    <source>
        <dbReference type="ARBA" id="ARBA00004123"/>
    </source>
</evidence>
<evidence type="ECO:0000259" key="7">
    <source>
        <dbReference type="SMART" id="SM01370"/>
    </source>
</evidence>
<dbReference type="OrthoDB" id="153872at2759"/>
<dbReference type="OMA" id="NENFPAS"/>
<evidence type="ECO:0000256" key="4">
    <source>
        <dbReference type="ARBA" id="ARBA00023163"/>
    </source>
</evidence>
<comment type="subcellular location">
    <subcellularLocation>
        <location evidence="1">Nucleus</location>
    </subcellularLocation>
</comment>
<dbReference type="InterPro" id="IPR037817">
    <property type="entry name" value="TAF7"/>
</dbReference>
<dbReference type="EMBL" id="JABCRI010000011">
    <property type="protein sequence ID" value="KAF8398575.1"/>
    <property type="molecule type" value="Genomic_DNA"/>
</dbReference>
<keyword evidence="5" id="KW-0539">Nucleus</keyword>
<dbReference type="AlphaFoldDB" id="A0A834Z2W7"/>
<evidence type="ECO:0000256" key="2">
    <source>
        <dbReference type="ARBA" id="ARBA00009368"/>
    </source>
</evidence>
<reference evidence="8 9" key="1">
    <citation type="submission" date="2020-04" db="EMBL/GenBank/DDBJ databases">
        <title>Plant Genome Project.</title>
        <authorList>
            <person name="Zhang R.-G."/>
        </authorList>
    </citation>
    <scope>NUCLEOTIDE SEQUENCE [LARGE SCALE GENOMIC DNA]</scope>
    <source>
        <strain evidence="8">YNK0</strain>
        <tissue evidence="8">Leaf</tissue>
    </source>
</reference>